<accession>A0A2P8FUD5</accession>
<dbReference type="Proteomes" id="UP000240978">
    <property type="component" value="Unassembled WGS sequence"/>
</dbReference>
<evidence type="ECO:0000259" key="2">
    <source>
        <dbReference type="Pfam" id="PF11396"/>
    </source>
</evidence>
<keyword evidence="1" id="KW-0732">Signal</keyword>
<keyword evidence="4" id="KW-1185">Reference proteome</keyword>
<dbReference type="AlphaFoldDB" id="A0A2P8FUD5"/>
<name>A0A2P8FUD5_9BACT</name>
<dbReference type="InterPro" id="IPR021533">
    <property type="entry name" value="PepSY-like"/>
</dbReference>
<dbReference type="Pfam" id="PF11396">
    <property type="entry name" value="PepSY_like"/>
    <property type="match status" value="1"/>
</dbReference>
<protein>
    <submittedName>
        <fullName evidence="3">Putative PepSY-like beta-lactamase-inhibitor</fullName>
    </submittedName>
</protein>
<dbReference type="EMBL" id="PYGK01000013">
    <property type="protein sequence ID" value="PSL25332.1"/>
    <property type="molecule type" value="Genomic_DNA"/>
</dbReference>
<reference evidence="3 4" key="1">
    <citation type="submission" date="2018-03" db="EMBL/GenBank/DDBJ databases">
        <title>Genomic Encyclopedia of Archaeal and Bacterial Type Strains, Phase II (KMG-II): from individual species to whole genera.</title>
        <authorList>
            <person name="Goeker M."/>
        </authorList>
    </citation>
    <scope>NUCLEOTIDE SEQUENCE [LARGE SCALE GENOMIC DNA]</scope>
    <source>
        <strain evidence="3 4">DSM 18107</strain>
    </source>
</reference>
<comment type="caution">
    <text evidence="3">The sequence shown here is derived from an EMBL/GenBank/DDBJ whole genome shotgun (WGS) entry which is preliminary data.</text>
</comment>
<evidence type="ECO:0000313" key="4">
    <source>
        <dbReference type="Proteomes" id="UP000240978"/>
    </source>
</evidence>
<feature type="signal peptide" evidence="1">
    <location>
        <begin position="1"/>
        <end position="20"/>
    </location>
</feature>
<feature type="chain" id="PRO_5015185024" evidence="1">
    <location>
        <begin position="21"/>
        <end position="142"/>
    </location>
</feature>
<dbReference type="OrthoDB" id="1121502at2"/>
<dbReference type="RefSeq" id="WP_106604619.1">
    <property type="nucleotide sequence ID" value="NZ_PYGK01000013.1"/>
</dbReference>
<gene>
    <name evidence="3" type="ORF">CLV42_11313</name>
</gene>
<feature type="domain" description="Putative beta-lactamase-inhibitor-like PepSY-like" evidence="2">
    <location>
        <begin position="69"/>
        <end position="138"/>
    </location>
</feature>
<sequence length="142" mass="15555">MKKILITAMLVTGISAALFAQGRINPPKVVKDAFSQKFPEAKNVTWETEKGNYEANWGGKSGEDNSVLYTPSGQFLEAGKAITIKQLPAPVVSYVKSHYKSASITEAMQVINANGKITYEAEVHGKDIVFDDKGNFIKTEKE</sequence>
<dbReference type="Gene3D" id="3.10.450.360">
    <property type="match status" value="1"/>
</dbReference>
<evidence type="ECO:0000313" key="3">
    <source>
        <dbReference type="EMBL" id="PSL25332.1"/>
    </source>
</evidence>
<proteinExistence type="predicted"/>
<dbReference type="SUPFAM" id="SSF160574">
    <property type="entry name" value="BT0923-like"/>
    <property type="match status" value="1"/>
</dbReference>
<organism evidence="3 4">
    <name type="scientific">Chitinophaga ginsengisoli</name>
    <dbReference type="NCBI Taxonomy" id="363837"/>
    <lineage>
        <taxon>Bacteria</taxon>
        <taxon>Pseudomonadati</taxon>
        <taxon>Bacteroidota</taxon>
        <taxon>Chitinophagia</taxon>
        <taxon>Chitinophagales</taxon>
        <taxon>Chitinophagaceae</taxon>
        <taxon>Chitinophaga</taxon>
    </lineage>
</organism>
<evidence type="ECO:0000256" key="1">
    <source>
        <dbReference type="SAM" id="SignalP"/>
    </source>
</evidence>